<accession>A0ABU1V469</accession>
<evidence type="ECO:0000256" key="1">
    <source>
        <dbReference type="ARBA" id="ARBA00004924"/>
    </source>
</evidence>
<dbReference type="Gene3D" id="3.40.630.30">
    <property type="match status" value="1"/>
</dbReference>
<dbReference type="PANTHER" id="PTHR31438:SF1">
    <property type="entry name" value="LYSINE N-ACYLTRANSFERASE C17G9.06C-RELATED"/>
    <property type="match status" value="1"/>
</dbReference>
<dbReference type="EMBL" id="JAVDVX010000012">
    <property type="protein sequence ID" value="MDR7092167.1"/>
    <property type="molecule type" value="Genomic_DNA"/>
</dbReference>
<organism evidence="3 4">
    <name type="scientific">Cellvibrio fibrivorans</name>
    <dbReference type="NCBI Taxonomy" id="126350"/>
    <lineage>
        <taxon>Bacteria</taxon>
        <taxon>Pseudomonadati</taxon>
        <taxon>Pseudomonadota</taxon>
        <taxon>Gammaproteobacteria</taxon>
        <taxon>Cellvibrionales</taxon>
        <taxon>Cellvibrionaceae</taxon>
        <taxon>Cellvibrio</taxon>
    </lineage>
</organism>
<gene>
    <name evidence="3" type="ORF">J2X05_004208</name>
</gene>
<dbReference type="SMART" id="SM01006">
    <property type="entry name" value="AlcB"/>
    <property type="match status" value="1"/>
</dbReference>
<dbReference type="InterPro" id="IPR016181">
    <property type="entry name" value="Acyl_CoA_acyltransferase"/>
</dbReference>
<name>A0ABU1V469_9GAMM</name>
<evidence type="ECO:0000259" key="2">
    <source>
        <dbReference type="SMART" id="SM01006"/>
    </source>
</evidence>
<feature type="domain" description="Acyltransferase MbtK/IucB-like conserved" evidence="2">
    <location>
        <begin position="17"/>
        <end position="64"/>
    </location>
</feature>
<dbReference type="Proteomes" id="UP001253595">
    <property type="component" value="Unassembled WGS sequence"/>
</dbReference>
<dbReference type="RefSeq" id="WP_310076218.1">
    <property type="nucleotide sequence ID" value="NZ_JAVDVX010000012.1"/>
</dbReference>
<comment type="caution">
    <text evidence="3">The sequence shown here is derived from an EMBL/GenBank/DDBJ whole genome shotgun (WGS) entry which is preliminary data.</text>
</comment>
<protein>
    <submittedName>
        <fullName evidence="3">RimJ/RimL family protein N-acetyltransferase</fullName>
    </submittedName>
</protein>
<dbReference type="PANTHER" id="PTHR31438">
    <property type="entry name" value="LYSINE N-ACYLTRANSFERASE C17G9.06C-RELATED"/>
    <property type="match status" value="1"/>
</dbReference>
<evidence type="ECO:0000313" key="3">
    <source>
        <dbReference type="EMBL" id="MDR7092167.1"/>
    </source>
</evidence>
<evidence type="ECO:0000313" key="4">
    <source>
        <dbReference type="Proteomes" id="UP001253595"/>
    </source>
</evidence>
<keyword evidence="4" id="KW-1185">Reference proteome</keyword>
<sequence length="193" mass="22605">MNNYVEEFGLNPWIDIRLLDVEKDIETVHSWFLMDYAAFWNMQNASLEETRKIYDEIQKGNHMEVYLGFYKNHPAFLMECYWPELDEVGKHYSVKPGDIGMHFMVGPATEKPISGFTRDVLRHIMAFLFFQKNAKRVVVEPDVRNDKVHKLNAFVGFHYDGIVQLEKKQASLGFCSKENFINSLQRVNTSESI</sequence>
<reference evidence="3 4" key="1">
    <citation type="submission" date="2023-07" db="EMBL/GenBank/DDBJ databases">
        <title>Sorghum-associated microbial communities from plants grown in Nebraska, USA.</title>
        <authorList>
            <person name="Schachtman D."/>
        </authorList>
    </citation>
    <scope>NUCLEOTIDE SEQUENCE [LARGE SCALE GENOMIC DNA]</scope>
    <source>
        <strain evidence="3 4">BE190</strain>
    </source>
</reference>
<dbReference type="InterPro" id="IPR019432">
    <property type="entry name" value="Acyltransferase_MbtK/IucB-like"/>
</dbReference>
<proteinExistence type="predicted"/>
<comment type="pathway">
    <text evidence="1">Siderophore biosynthesis.</text>
</comment>
<dbReference type="SUPFAM" id="SSF55729">
    <property type="entry name" value="Acyl-CoA N-acyltransferases (Nat)"/>
    <property type="match status" value="1"/>
</dbReference>
<dbReference type="Pfam" id="PF13523">
    <property type="entry name" value="Acetyltransf_8"/>
    <property type="match status" value="1"/>
</dbReference>